<dbReference type="PANTHER" id="PTHR34217:SF1">
    <property type="entry name" value="CARBOXYPEPTIDASE 1"/>
    <property type="match status" value="1"/>
</dbReference>
<dbReference type="GO" id="GO:0046872">
    <property type="term" value="F:metal ion binding"/>
    <property type="evidence" value="ECO:0007669"/>
    <property type="project" value="UniProtKB-UniRule"/>
</dbReference>
<reference evidence="8" key="2">
    <citation type="journal article" date="2021" name="PeerJ">
        <title>Extensive microbial diversity within the chicken gut microbiome revealed by metagenomics and culture.</title>
        <authorList>
            <person name="Gilroy R."/>
            <person name="Ravi A."/>
            <person name="Getino M."/>
            <person name="Pursley I."/>
            <person name="Horton D.L."/>
            <person name="Alikhan N.F."/>
            <person name="Baker D."/>
            <person name="Gharbi K."/>
            <person name="Hall N."/>
            <person name="Watson M."/>
            <person name="Adriaenssens E.M."/>
            <person name="Foster-Nyarko E."/>
            <person name="Jarju S."/>
            <person name="Secka A."/>
            <person name="Antonio M."/>
            <person name="Oren A."/>
            <person name="Chaudhuri R.R."/>
            <person name="La Ragione R."/>
            <person name="Hildebrand F."/>
            <person name="Pallen M.J."/>
        </authorList>
    </citation>
    <scope>NUCLEOTIDE SEQUENCE</scope>
    <source>
        <strain evidence="8">B3-4054</strain>
    </source>
</reference>
<evidence type="ECO:0000313" key="9">
    <source>
        <dbReference type="Proteomes" id="UP000823616"/>
    </source>
</evidence>
<dbReference type="PANTHER" id="PTHR34217">
    <property type="entry name" value="METAL-DEPENDENT CARBOXYPEPTIDASE"/>
    <property type="match status" value="1"/>
</dbReference>
<name>A0A9D9HDS4_9SPIR</name>
<evidence type="ECO:0000256" key="4">
    <source>
        <dbReference type="ARBA" id="ARBA00022833"/>
    </source>
</evidence>
<reference evidence="8" key="1">
    <citation type="submission" date="2020-10" db="EMBL/GenBank/DDBJ databases">
        <authorList>
            <person name="Gilroy R."/>
        </authorList>
    </citation>
    <scope>NUCLEOTIDE SEQUENCE</scope>
    <source>
        <strain evidence="8">B3-4054</strain>
    </source>
</reference>
<dbReference type="SUPFAM" id="SSF55486">
    <property type="entry name" value="Metalloproteases ('zincins'), catalytic domain"/>
    <property type="match status" value="1"/>
</dbReference>
<evidence type="ECO:0000256" key="1">
    <source>
        <dbReference type="ARBA" id="ARBA00022670"/>
    </source>
</evidence>
<evidence type="ECO:0000259" key="7">
    <source>
        <dbReference type="Pfam" id="PF01432"/>
    </source>
</evidence>
<keyword evidence="4 6" id="KW-0862">Zinc</keyword>
<dbReference type="InterPro" id="IPR042088">
    <property type="entry name" value="OligoPept_F_C"/>
</dbReference>
<dbReference type="Gene3D" id="1.10.1370.20">
    <property type="entry name" value="Oligoendopeptidase f, C-terminal domain"/>
    <property type="match status" value="1"/>
</dbReference>
<evidence type="ECO:0000313" key="8">
    <source>
        <dbReference type="EMBL" id="MBO8450480.1"/>
    </source>
</evidence>
<keyword evidence="3 6" id="KW-0378">Hydrolase</keyword>
<dbReference type="AlphaFoldDB" id="A0A9D9HDS4"/>
<comment type="caution">
    <text evidence="8">The sequence shown here is derived from an EMBL/GenBank/DDBJ whole genome shotgun (WGS) entry which is preliminary data.</text>
</comment>
<keyword evidence="5 6" id="KW-0482">Metalloprotease</keyword>
<evidence type="ECO:0000256" key="6">
    <source>
        <dbReference type="RuleBase" id="RU003435"/>
    </source>
</evidence>
<feature type="non-terminal residue" evidence="8">
    <location>
        <position position="1"/>
    </location>
</feature>
<sequence length="332" mass="37551">EDAVPFFARYLKKKAGILGTEKCAFFDLFAPLPASFSGRRWSWAETQDYVTECFASFSDEMADFAHHAFTSGWIDAEIRPGKIGGAYMTAFPLAGESRVMCNFDGTFNSVMTVAHELGHAWHFEVMKDLPAFRRDVPMTLAETASIFAETLVFRRSLQTCAGEERLARLEGHLQDGCQTLCDILSRFYFEKAAFAAAENGSPSADDFCAWMAEAQKKAYGGALDEQALHPYMWLVKCHYYSADLAFYNFPYAFGQLFALALFSRFQEEGKSFAPVYKNLLRMTGSQNAGQIAALAGFRLEDPEFWRRGTDVFRQEADGWERLFQKKEKTDIL</sequence>
<gene>
    <name evidence="8" type="ORF">IAA96_05170</name>
</gene>
<dbReference type="Proteomes" id="UP000823616">
    <property type="component" value="Unassembled WGS sequence"/>
</dbReference>
<evidence type="ECO:0000256" key="5">
    <source>
        <dbReference type="ARBA" id="ARBA00023049"/>
    </source>
</evidence>
<evidence type="ECO:0000256" key="3">
    <source>
        <dbReference type="ARBA" id="ARBA00022801"/>
    </source>
</evidence>
<keyword evidence="2 6" id="KW-0479">Metal-binding</keyword>
<dbReference type="GO" id="GO:0004222">
    <property type="term" value="F:metalloendopeptidase activity"/>
    <property type="evidence" value="ECO:0007669"/>
    <property type="project" value="InterPro"/>
</dbReference>
<accession>A0A9D9HDS4</accession>
<keyword evidence="1 6" id="KW-0645">Protease</keyword>
<dbReference type="Pfam" id="PF01432">
    <property type="entry name" value="Peptidase_M3"/>
    <property type="match status" value="1"/>
</dbReference>
<proteinExistence type="inferred from homology"/>
<comment type="cofactor">
    <cofactor evidence="6">
        <name>Zn(2+)</name>
        <dbReference type="ChEBI" id="CHEBI:29105"/>
    </cofactor>
    <text evidence="6">Binds 1 zinc ion.</text>
</comment>
<protein>
    <submittedName>
        <fullName evidence="8">Peptidase M3</fullName>
    </submittedName>
</protein>
<dbReference type="InterPro" id="IPR001567">
    <property type="entry name" value="Pept_M3A_M3B_dom"/>
</dbReference>
<comment type="similarity">
    <text evidence="6">Belongs to the peptidase M3 family.</text>
</comment>
<dbReference type="InterPro" id="IPR001333">
    <property type="entry name" value="Peptidase_M32_Taq"/>
</dbReference>
<evidence type="ECO:0000256" key="2">
    <source>
        <dbReference type="ARBA" id="ARBA00022723"/>
    </source>
</evidence>
<organism evidence="8 9">
    <name type="scientific">Candidatus Avitreponema avistercoris</name>
    <dbReference type="NCBI Taxonomy" id="2840705"/>
    <lineage>
        <taxon>Bacteria</taxon>
        <taxon>Pseudomonadati</taxon>
        <taxon>Spirochaetota</taxon>
        <taxon>Spirochaetia</taxon>
        <taxon>Spirochaetales</taxon>
        <taxon>Candidatus Avitreponema</taxon>
    </lineage>
</organism>
<dbReference type="GO" id="GO:0006508">
    <property type="term" value="P:proteolysis"/>
    <property type="evidence" value="ECO:0007669"/>
    <property type="project" value="UniProtKB-KW"/>
</dbReference>
<dbReference type="GO" id="GO:0004181">
    <property type="term" value="F:metallocarboxypeptidase activity"/>
    <property type="evidence" value="ECO:0007669"/>
    <property type="project" value="InterPro"/>
</dbReference>
<dbReference type="EMBL" id="JADIMS010000088">
    <property type="protein sequence ID" value="MBO8450480.1"/>
    <property type="molecule type" value="Genomic_DNA"/>
</dbReference>
<feature type="domain" description="Peptidase M3A/M3B catalytic" evidence="7">
    <location>
        <begin position="64"/>
        <end position="307"/>
    </location>
</feature>